<dbReference type="EMBL" id="MU006711">
    <property type="protein sequence ID" value="KAF2629108.1"/>
    <property type="molecule type" value="Genomic_DNA"/>
</dbReference>
<evidence type="ECO:0000313" key="2">
    <source>
        <dbReference type="Proteomes" id="UP000799754"/>
    </source>
</evidence>
<comment type="caution">
    <text evidence="1">The sequence shown here is derived from an EMBL/GenBank/DDBJ whole genome shotgun (WGS) entry which is preliminary data.</text>
</comment>
<organism evidence="1 2">
    <name type="scientific">Macroventuria anomochaeta</name>
    <dbReference type="NCBI Taxonomy" id="301207"/>
    <lineage>
        <taxon>Eukaryota</taxon>
        <taxon>Fungi</taxon>
        <taxon>Dikarya</taxon>
        <taxon>Ascomycota</taxon>
        <taxon>Pezizomycotina</taxon>
        <taxon>Dothideomycetes</taxon>
        <taxon>Pleosporomycetidae</taxon>
        <taxon>Pleosporales</taxon>
        <taxon>Pleosporineae</taxon>
        <taxon>Didymellaceae</taxon>
        <taxon>Macroventuria</taxon>
    </lineage>
</organism>
<gene>
    <name evidence="1" type="ORF">BU25DRAFT_26935</name>
</gene>
<reference evidence="1" key="1">
    <citation type="journal article" date="2020" name="Stud. Mycol.">
        <title>101 Dothideomycetes genomes: a test case for predicting lifestyles and emergence of pathogens.</title>
        <authorList>
            <person name="Haridas S."/>
            <person name="Albert R."/>
            <person name="Binder M."/>
            <person name="Bloem J."/>
            <person name="Labutti K."/>
            <person name="Salamov A."/>
            <person name="Andreopoulos B."/>
            <person name="Baker S."/>
            <person name="Barry K."/>
            <person name="Bills G."/>
            <person name="Bluhm B."/>
            <person name="Cannon C."/>
            <person name="Castanera R."/>
            <person name="Culley D."/>
            <person name="Daum C."/>
            <person name="Ezra D."/>
            <person name="Gonzalez J."/>
            <person name="Henrissat B."/>
            <person name="Kuo A."/>
            <person name="Liang C."/>
            <person name="Lipzen A."/>
            <person name="Lutzoni F."/>
            <person name="Magnuson J."/>
            <person name="Mondo S."/>
            <person name="Nolan M."/>
            <person name="Ohm R."/>
            <person name="Pangilinan J."/>
            <person name="Park H.-J."/>
            <person name="Ramirez L."/>
            <person name="Alfaro M."/>
            <person name="Sun H."/>
            <person name="Tritt A."/>
            <person name="Yoshinaga Y."/>
            <person name="Zwiers L.-H."/>
            <person name="Turgeon B."/>
            <person name="Goodwin S."/>
            <person name="Spatafora J."/>
            <person name="Crous P."/>
            <person name="Grigoriev I."/>
        </authorList>
    </citation>
    <scope>NUCLEOTIDE SEQUENCE</scope>
    <source>
        <strain evidence="1">CBS 525.71</strain>
    </source>
</reference>
<evidence type="ECO:0000313" key="1">
    <source>
        <dbReference type="EMBL" id="KAF2629108.1"/>
    </source>
</evidence>
<name>A0ACB6S6W1_9PLEO</name>
<accession>A0ACB6S6W1</accession>
<sequence>MSTCVRTPSPRGPRKSNPSPVRERPSGFEAVLLALKSLSLLSTMLPCSRHLLLHPCACKDPGKKPHLMVNLHAHKPRASRGDIFKSQKETCDSVLYTVETSIQRSYSDQLIASSLEIAINHNHAGLSLLMYSQGFNQRTVRQRARAPCRVQSIEATCRSCTRLRHVAQRQV</sequence>
<dbReference type="Proteomes" id="UP000799754">
    <property type="component" value="Unassembled WGS sequence"/>
</dbReference>
<protein>
    <submittedName>
        <fullName evidence="1">Uncharacterized protein</fullName>
    </submittedName>
</protein>
<keyword evidence="2" id="KW-1185">Reference proteome</keyword>
<proteinExistence type="predicted"/>